<dbReference type="GO" id="GO:0009246">
    <property type="term" value="P:enterobacterial common antigen biosynthetic process"/>
    <property type="evidence" value="ECO:0007669"/>
    <property type="project" value="TreeGrafter"/>
</dbReference>
<comment type="similarity">
    <text evidence="2">Belongs to the acyltransferase 3 family.</text>
</comment>
<feature type="transmembrane region" description="Helical" evidence="7">
    <location>
        <begin position="18"/>
        <end position="38"/>
    </location>
</feature>
<evidence type="ECO:0000313" key="10">
    <source>
        <dbReference type="Proteomes" id="UP001155128"/>
    </source>
</evidence>
<evidence type="ECO:0000259" key="8">
    <source>
        <dbReference type="Pfam" id="PF01757"/>
    </source>
</evidence>
<keyword evidence="10" id="KW-1185">Reference proteome</keyword>
<feature type="transmembrane region" description="Helical" evidence="7">
    <location>
        <begin position="194"/>
        <end position="210"/>
    </location>
</feature>
<evidence type="ECO:0000256" key="5">
    <source>
        <dbReference type="ARBA" id="ARBA00022989"/>
    </source>
</evidence>
<keyword evidence="9" id="KW-0808">Transferase</keyword>
<proteinExistence type="inferred from homology"/>
<evidence type="ECO:0000256" key="6">
    <source>
        <dbReference type="ARBA" id="ARBA00023136"/>
    </source>
</evidence>
<keyword evidence="4 7" id="KW-0812">Transmembrane</keyword>
<reference evidence="9" key="1">
    <citation type="submission" date="2022-06" db="EMBL/GenBank/DDBJ databases">
        <title>Sphingomicrobium sedimins sp. nov., a marine bacterium isolated from tidal flat.</title>
        <authorList>
            <person name="Kim C.-H."/>
            <person name="Yoo Y."/>
            <person name="Kim J.-J."/>
        </authorList>
    </citation>
    <scope>NUCLEOTIDE SEQUENCE</scope>
    <source>
        <strain evidence="9">GRR-S6-50</strain>
    </source>
</reference>
<evidence type="ECO:0000313" key="9">
    <source>
        <dbReference type="EMBL" id="MCM8558164.1"/>
    </source>
</evidence>
<evidence type="ECO:0000256" key="7">
    <source>
        <dbReference type="SAM" id="Phobius"/>
    </source>
</evidence>
<comment type="caution">
    <text evidence="9">The sequence shown here is derived from an EMBL/GenBank/DDBJ whole genome shotgun (WGS) entry which is preliminary data.</text>
</comment>
<dbReference type="EMBL" id="JAMSHT010000001">
    <property type="protein sequence ID" value="MCM8558164.1"/>
    <property type="molecule type" value="Genomic_DNA"/>
</dbReference>
<feature type="transmembrane region" description="Helical" evidence="7">
    <location>
        <begin position="58"/>
        <end position="80"/>
    </location>
</feature>
<evidence type="ECO:0000256" key="1">
    <source>
        <dbReference type="ARBA" id="ARBA00004651"/>
    </source>
</evidence>
<feature type="transmembrane region" description="Helical" evidence="7">
    <location>
        <begin position="92"/>
        <end position="111"/>
    </location>
</feature>
<evidence type="ECO:0000256" key="3">
    <source>
        <dbReference type="ARBA" id="ARBA00022475"/>
    </source>
</evidence>
<dbReference type="RefSeq" id="WP_252114862.1">
    <property type="nucleotide sequence ID" value="NZ_JAMSHT010000001.1"/>
</dbReference>
<evidence type="ECO:0000256" key="4">
    <source>
        <dbReference type="ARBA" id="ARBA00022692"/>
    </source>
</evidence>
<protein>
    <submittedName>
        <fullName evidence="9">Acyltransferase</fullName>
    </submittedName>
</protein>
<organism evidence="9 10">
    <name type="scientific">Sphingomicrobium sediminis</name>
    <dbReference type="NCBI Taxonomy" id="2950949"/>
    <lineage>
        <taxon>Bacteria</taxon>
        <taxon>Pseudomonadati</taxon>
        <taxon>Pseudomonadota</taxon>
        <taxon>Alphaproteobacteria</taxon>
        <taxon>Sphingomonadales</taxon>
        <taxon>Sphingomonadaceae</taxon>
        <taxon>Sphingomicrobium</taxon>
    </lineage>
</organism>
<feature type="transmembrane region" description="Helical" evidence="7">
    <location>
        <begin position="222"/>
        <end position="245"/>
    </location>
</feature>
<dbReference type="GO" id="GO:0016413">
    <property type="term" value="F:O-acetyltransferase activity"/>
    <property type="evidence" value="ECO:0007669"/>
    <property type="project" value="TreeGrafter"/>
</dbReference>
<keyword evidence="6 7" id="KW-0472">Membrane</keyword>
<feature type="transmembrane region" description="Helical" evidence="7">
    <location>
        <begin position="329"/>
        <end position="352"/>
    </location>
</feature>
<dbReference type="InterPro" id="IPR002656">
    <property type="entry name" value="Acyl_transf_3_dom"/>
</dbReference>
<comment type="subcellular location">
    <subcellularLocation>
        <location evidence="1">Cell membrane</location>
        <topology evidence="1">Multi-pass membrane protein</topology>
    </subcellularLocation>
</comment>
<dbReference type="GO" id="GO:0005886">
    <property type="term" value="C:plasma membrane"/>
    <property type="evidence" value="ECO:0007669"/>
    <property type="project" value="UniProtKB-SubCell"/>
</dbReference>
<feature type="domain" description="Acyltransferase 3" evidence="8">
    <location>
        <begin position="16"/>
        <end position="347"/>
    </location>
</feature>
<feature type="transmembrane region" description="Helical" evidence="7">
    <location>
        <begin position="142"/>
        <end position="161"/>
    </location>
</feature>
<dbReference type="PANTHER" id="PTHR40074">
    <property type="entry name" value="O-ACETYLTRANSFERASE WECH"/>
    <property type="match status" value="1"/>
</dbReference>
<name>A0A9X2EML1_9SPHN</name>
<sequence>MAEENGPTKAGFITHLHAFRGVAIILIVGAHAPTMTIWDLGMQGPLDPNLALAAGVEVIGHNSTLFFAFISGLLFSTILAGRGWGRFYKSKILNVLFPYAFFTLLFTLFHWKFGQSLQVFSGDVGAYAREVWDNLLTGQASFQFWYIPVLAILFVLTPITAWTMRQRWAPFILVPLLAAPLVLSRTFPDNSVENVVVFLAPYAFGVWLGLDYEKRVRHVERLFWPCVVLAIVASIAAYILFFNHYGPLLVRDEDPAGPVNWYETASYVQKMALLCLVLLWLRAHSDWLPRWLDLLAINAFAIYFMHAFLLFSFFEWVNLFLDAQPPATVQIAVGLLAWIGVLAVSLAISEGLRRLLGPRSKMLIGA</sequence>
<dbReference type="Pfam" id="PF01757">
    <property type="entry name" value="Acyl_transf_3"/>
    <property type="match status" value="1"/>
</dbReference>
<feature type="transmembrane region" description="Helical" evidence="7">
    <location>
        <begin position="168"/>
        <end position="188"/>
    </location>
</feature>
<dbReference type="Proteomes" id="UP001155128">
    <property type="component" value="Unassembled WGS sequence"/>
</dbReference>
<keyword evidence="5 7" id="KW-1133">Transmembrane helix</keyword>
<dbReference type="PANTHER" id="PTHR40074:SF2">
    <property type="entry name" value="O-ACETYLTRANSFERASE WECH"/>
    <property type="match status" value="1"/>
</dbReference>
<keyword evidence="3" id="KW-1003">Cell membrane</keyword>
<dbReference type="AlphaFoldDB" id="A0A9X2EML1"/>
<gene>
    <name evidence="9" type="ORF">NDO55_10055</name>
</gene>
<feature type="transmembrane region" description="Helical" evidence="7">
    <location>
        <begin position="295"/>
        <end position="317"/>
    </location>
</feature>
<evidence type="ECO:0000256" key="2">
    <source>
        <dbReference type="ARBA" id="ARBA00007400"/>
    </source>
</evidence>
<accession>A0A9X2EML1</accession>
<keyword evidence="9" id="KW-0012">Acyltransferase</keyword>
<feature type="transmembrane region" description="Helical" evidence="7">
    <location>
        <begin position="265"/>
        <end position="283"/>
    </location>
</feature>